<keyword evidence="1" id="KW-1133">Transmembrane helix</keyword>
<dbReference type="AlphaFoldDB" id="A0A2P2MHK5"/>
<dbReference type="EMBL" id="GGEC01049222">
    <property type="protein sequence ID" value="MBX29706.1"/>
    <property type="molecule type" value="Transcribed_RNA"/>
</dbReference>
<proteinExistence type="predicted"/>
<feature type="transmembrane region" description="Helical" evidence="1">
    <location>
        <begin position="47"/>
        <end position="62"/>
    </location>
</feature>
<evidence type="ECO:0000313" key="2">
    <source>
        <dbReference type="EMBL" id="MBX29706.1"/>
    </source>
</evidence>
<dbReference type="EMBL" id="GGEC01049216">
    <property type="protein sequence ID" value="MBX29700.1"/>
    <property type="molecule type" value="Transcribed_RNA"/>
</dbReference>
<evidence type="ECO:0000256" key="1">
    <source>
        <dbReference type="SAM" id="Phobius"/>
    </source>
</evidence>
<sequence length="63" mass="7211">MALVSGSLRCCPGLARACYPKLLFGIGRHNEIRFDDCSAIRLASRRVGWPFIFLLFVWVFIFC</sequence>
<reference evidence="2" key="1">
    <citation type="submission" date="2018-02" db="EMBL/GenBank/DDBJ databases">
        <title>Rhizophora mucronata_Transcriptome.</title>
        <authorList>
            <person name="Meera S.P."/>
            <person name="Sreeshan A."/>
            <person name="Augustine A."/>
        </authorList>
    </citation>
    <scope>NUCLEOTIDE SEQUENCE</scope>
    <source>
        <tissue evidence="2">Leaf</tissue>
    </source>
</reference>
<name>A0A2P2MHK5_RHIMU</name>
<organism evidence="2">
    <name type="scientific">Rhizophora mucronata</name>
    <name type="common">Asiatic mangrove</name>
    <dbReference type="NCBI Taxonomy" id="61149"/>
    <lineage>
        <taxon>Eukaryota</taxon>
        <taxon>Viridiplantae</taxon>
        <taxon>Streptophyta</taxon>
        <taxon>Embryophyta</taxon>
        <taxon>Tracheophyta</taxon>
        <taxon>Spermatophyta</taxon>
        <taxon>Magnoliopsida</taxon>
        <taxon>eudicotyledons</taxon>
        <taxon>Gunneridae</taxon>
        <taxon>Pentapetalae</taxon>
        <taxon>rosids</taxon>
        <taxon>fabids</taxon>
        <taxon>Malpighiales</taxon>
        <taxon>Rhizophoraceae</taxon>
        <taxon>Rhizophora</taxon>
    </lineage>
</organism>
<protein>
    <submittedName>
        <fullName evidence="2">Uncharacterized protein</fullName>
    </submittedName>
</protein>
<accession>A0A2P2MHK5</accession>
<keyword evidence="1" id="KW-0812">Transmembrane</keyword>
<keyword evidence="1" id="KW-0472">Membrane</keyword>